<dbReference type="Proteomes" id="UP001213000">
    <property type="component" value="Unassembled WGS sequence"/>
</dbReference>
<feature type="region of interest" description="Disordered" evidence="8">
    <location>
        <begin position="171"/>
        <end position="204"/>
    </location>
</feature>
<evidence type="ECO:0000256" key="1">
    <source>
        <dbReference type="ARBA" id="ARBA00004123"/>
    </source>
</evidence>
<proteinExistence type="inferred from homology"/>
<name>A0AAD5YX98_9AGAR</name>
<reference evidence="11" key="1">
    <citation type="submission" date="2022-07" db="EMBL/GenBank/DDBJ databases">
        <title>Genome Sequence of Leucocoprinus birnbaumii.</title>
        <authorList>
            <person name="Buettner E."/>
        </authorList>
    </citation>
    <scope>NUCLEOTIDE SEQUENCE</scope>
    <source>
        <strain evidence="11">VT141</strain>
    </source>
</reference>
<organism evidence="11 12">
    <name type="scientific">Leucocoprinus birnbaumii</name>
    <dbReference type="NCBI Taxonomy" id="56174"/>
    <lineage>
        <taxon>Eukaryota</taxon>
        <taxon>Fungi</taxon>
        <taxon>Dikarya</taxon>
        <taxon>Basidiomycota</taxon>
        <taxon>Agaricomycotina</taxon>
        <taxon>Agaricomycetes</taxon>
        <taxon>Agaricomycetidae</taxon>
        <taxon>Agaricales</taxon>
        <taxon>Agaricineae</taxon>
        <taxon>Agaricaceae</taxon>
        <taxon>Leucocoprinus</taxon>
    </lineage>
</organism>
<protein>
    <recommendedName>
        <fullName evidence="7">Non-structural maintenance of chromosomes element 4</fullName>
    </recommendedName>
</protein>
<evidence type="ECO:0000256" key="5">
    <source>
        <dbReference type="ARBA" id="ARBA00023204"/>
    </source>
</evidence>
<evidence type="ECO:0000256" key="8">
    <source>
        <dbReference type="SAM" id="MobiDB-lite"/>
    </source>
</evidence>
<gene>
    <name evidence="11" type="ORF">NP233_g4783</name>
</gene>
<accession>A0AAD5YX98</accession>
<feature type="domain" description="Nse4/EID protein Nse3/MAGE-binding" evidence="10">
    <location>
        <begin position="73"/>
        <end position="127"/>
    </location>
</feature>
<dbReference type="PANTHER" id="PTHR16140:SF0">
    <property type="entry name" value="NON-STRUCTURAL MAINTENANCE OF CHROMOSOMES ELEMENT 4"/>
    <property type="match status" value="1"/>
</dbReference>
<keyword evidence="5 7" id="KW-0234">DNA repair</keyword>
<feature type="domain" description="Non-structural maintenance of chromosome element 4 C-terminal" evidence="9">
    <location>
        <begin position="220"/>
        <end position="306"/>
    </location>
</feature>
<dbReference type="InterPro" id="IPR027786">
    <property type="entry name" value="Nse4/EID"/>
</dbReference>
<evidence type="ECO:0000259" key="10">
    <source>
        <dbReference type="Pfam" id="PF15412"/>
    </source>
</evidence>
<evidence type="ECO:0000256" key="6">
    <source>
        <dbReference type="ARBA" id="ARBA00023242"/>
    </source>
</evidence>
<evidence type="ECO:0000256" key="7">
    <source>
        <dbReference type="RuleBase" id="RU365071"/>
    </source>
</evidence>
<dbReference type="PANTHER" id="PTHR16140">
    <property type="entry name" value="NON-STRUCTURAL MAINTENANCE OF CHROMOSOMES ELEMENT 4"/>
    <property type="match status" value="1"/>
</dbReference>
<keyword evidence="12" id="KW-1185">Reference proteome</keyword>
<dbReference type="InterPro" id="IPR014854">
    <property type="entry name" value="Nse4_C"/>
</dbReference>
<dbReference type="EMBL" id="JANIEX010000266">
    <property type="protein sequence ID" value="KAJ3569859.1"/>
    <property type="molecule type" value="Genomic_DNA"/>
</dbReference>
<comment type="function">
    <text evidence="7">Component of the SMC5-SMC6 complex, that promotes sister chromatid alignment after DNA damage and facilitates double-stranded DNA breaks (DSBs) repair via homologous recombination between sister chromatids.</text>
</comment>
<dbReference type="GO" id="GO:0006281">
    <property type="term" value="P:DNA repair"/>
    <property type="evidence" value="ECO:0007669"/>
    <property type="project" value="UniProtKB-UniRule"/>
</dbReference>
<dbReference type="Pfam" id="PF08743">
    <property type="entry name" value="Nse4_C"/>
    <property type="match status" value="1"/>
</dbReference>
<evidence type="ECO:0000256" key="3">
    <source>
        <dbReference type="ARBA" id="ARBA00022763"/>
    </source>
</evidence>
<comment type="similarity">
    <text evidence="2 7">Belongs to the NSE4 family.</text>
</comment>
<dbReference type="Pfam" id="PF15412">
    <property type="entry name" value="Nse4-Nse3_bdg"/>
    <property type="match status" value="1"/>
</dbReference>
<keyword evidence="3 7" id="KW-0227">DNA damage</keyword>
<dbReference type="AlphaFoldDB" id="A0AAD5YX98"/>
<comment type="caution">
    <text evidence="11">The sequence shown here is derived from an EMBL/GenBank/DDBJ whole genome shotgun (WGS) entry which is preliminary data.</text>
</comment>
<comment type="subcellular location">
    <subcellularLocation>
        <location evidence="1 7">Nucleus</location>
    </subcellularLocation>
</comment>
<keyword evidence="6 7" id="KW-0539">Nucleus</keyword>
<evidence type="ECO:0000313" key="12">
    <source>
        <dbReference type="Proteomes" id="UP001213000"/>
    </source>
</evidence>
<feature type="compositionally biased region" description="Basic and acidic residues" evidence="8">
    <location>
        <begin position="180"/>
        <end position="196"/>
    </location>
</feature>
<evidence type="ECO:0000313" key="11">
    <source>
        <dbReference type="EMBL" id="KAJ3569859.1"/>
    </source>
</evidence>
<evidence type="ECO:0000256" key="4">
    <source>
        <dbReference type="ARBA" id="ARBA00023172"/>
    </source>
</evidence>
<evidence type="ECO:0000256" key="2">
    <source>
        <dbReference type="ARBA" id="ARBA00008997"/>
    </source>
</evidence>
<dbReference type="GO" id="GO:0005634">
    <property type="term" value="C:nucleus"/>
    <property type="evidence" value="ECO:0007669"/>
    <property type="project" value="UniProtKB-SubCell"/>
</dbReference>
<comment type="subunit">
    <text evidence="7">Component of the SMC5-SMC6 complex.</text>
</comment>
<sequence>MADVDMEELVFDPDQDLEEKRNLRQNYRKLASKIEEFQANPASLGIDQLREQIDTADKLFDKGVMGPSEATLDSHFLLMASNMGAQKARAMKSGTGSFDVDEFIIKLRNFMGGGLKSETVPDGDDEDESEYNVETSKLDWDRVGRLALAKSRRAPALTFMLGPLSIEQKARVNKQRAKQSKNDYKEEKPSDIKNEDLEQSNNETTKNVAIVQGHLEHYGKVNFFRFVINPHDFAQTVENIFHLSFLIRDGKVAWEIEDAEPFVYCCDPPTDEDFAGGLTKQQLIVEFDEELWQDAIKTYNITESMIPQRPKEKAPQGNKKWYG</sequence>
<dbReference type="GO" id="GO:0030915">
    <property type="term" value="C:Smc5-Smc6 complex"/>
    <property type="evidence" value="ECO:0007669"/>
    <property type="project" value="UniProtKB-UniRule"/>
</dbReference>
<keyword evidence="4 7" id="KW-0233">DNA recombination</keyword>
<dbReference type="InterPro" id="IPR029225">
    <property type="entry name" value="Nse4_Nse3-bd"/>
</dbReference>
<dbReference type="GO" id="GO:0006310">
    <property type="term" value="P:DNA recombination"/>
    <property type="evidence" value="ECO:0007669"/>
    <property type="project" value="UniProtKB-UniRule"/>
</dbReference>
<evidence type="ECO:0000259" key="9">
    <source>
        <dbReference type="Pfam" id="PF08743"/>
    </source>
</evidence>